<dbReference type="PRINTS" id="PR01021">
    <property type="entry name" value="OMPADOMAIN"/>
</dbReference>
<dbReference type="PROSITE" id="PS51123">
    <property type="entry name" value="OMPA_2"/>
    <property type="match status" value="1"/>
</dbReference>
<dbReference type="EMBL" id="JBHULH010000004">
    <property type="protein sequence ID" value="MFD2567417.1"/>
    <property type="molecule type" value="Genomic_DNA"/>
</dbReference>
<organism evidence="6 7">
    <name type="scientific">Pseudotenacibaculum haliotis</name>
    <dbReference type="NCBI Taxonomy" id="1862138"/>
    <lineage>
        <taxon>Bacteria</taxon>
        <taxon>Pseudomonadati</taxon>
        <taxon>Bacteroidota</taxon>
        <taxon>Flavobacteriia</taxon>
        <taxon>Flavobacteriales</taxon>
        <taxon>Flavobacteriaceae</taxon>
        <taxon>Pseudotenacibaculum</taxon>
    </lineage>
</organism>
<dbReference type="Gene3D" id="3.30.1330.60">
    <property type="entry name" value="OmpA-like domain"/>
    <property type="match status" value="1"/>
</dbReference>
<dbReference type="PANTHER" id="PTHR30329">
    <property type="entry name" value="STATOR ELEMENT OF FLAGELLAR MOTOR COMPLEX"/>
    <property type="match status" value="1"/>
</dbReference>
<evidence type="ECO:0000256" key="3">
    <source>
        <dbReference type="ARBA" id="ARBA00023237"/>
    </source>
</evidence>
<dbReference type="InterPro" id="IPR036737">
    <property type="entry name" value="OmpA-like_sf"/>
</dbReference>
<comment type="caution">
    <text evidence="6">The sequence shown here is derived from an EMBL/GenBank/DDBJ whole genome shotgun (WGS) entry which is preliminary data.</text>
</comment>
<dbReference type="PANTHER" id="PTHR30329:SF21">
    <property type="entry name" value="LIPOPROTEIN YIAD-RELATED"/>
    <property type="match status" value="1"/>
</dbReference>
<evidence type="ECO:0000313" key="6">
    <source>
        <dbReference type="EMBL" id="MFD2567417.1"/>
    </source>
</evidence>
<dbReference type="InterPro" id="IPR011659">
    <property type="entry name" value="WD40"/>
</dbReference>
<keyword evidence="7" id="KW-1185">Reference proteome</keyword>
<dbReference type="Pfam" id="PF00691">
    <property type="entry name" value="OmpA"/>
    <property type="match status" value="1"/>
</dbReference>
<name>A0ABW5LRJ7_9FLAO</name>
<dbReference type="SUPFAM" id="SSF49464">
    <property type="entry name" value="Carboxypeptidase regulatory domain-like"/>
    <property type="match status" value="1"/>
</dbReference>
<reference evidence="7" key="1">
    <citation type="journal article" date="2019" name="Int. J. Syst. Evol. Microbiol.">
        <title>The Global Catalogue of Microorganisms (GCM) 10K type strain sequencing project: providing services to taxonomists for standard genome sequencing and annotation.</title>
        <authorList>
            <consortium name="The Broad Institute Genomics Platform"/>
            <consortium name="The Broad Institute Genome Sequencing Center for Infectious Disease"/>
            <person name="Wu L."/>
            <person name="Ma J."/>
        </authorList>
    </citation>
    <scope>NUCLEOTIDE SEQUENCE [LARGE SCALE GENOMIC DNA]</scope>
    <source>
        <strain evidence="7">KCTC 52127</strain>
    </source>
</reference>
<dbReference type="Proteomes" id="UP001597508">
    <property type="component" value="Unassembled WGS sequence"/>
</dbReference>
<dbReference type="SUPFAM" id="SSF103088">
    <property type="entry name" value="OmpA-like"/>
    <property type="match status" value="1"/>
</dbReference>
<dbReference type="Gene3D" id="1.25.40.10">
    <property type="entry name" value="Tetratricopeptide repeat domain"/>
    <property type="match status" value="1"/>
</dbReference>
<keyword evidence="2 4" id="KW-0472">Membrane</keyword>
<dbReference type="RefSeq" id="WP_379666128.1">
    <property type="nucleotide sequence ID" value="NZ_JBHULH010000004.1"/>
</dbReference>
<evidence type="ECO:0000256" key="4">
    <source>
        <dbReference type="PROSITE-ProRule" id="PRU00473"/>
    </source>
</evidence>
<evidence type="ECO:0000256" key="2">
    <source>
        <dbReference type="ARBA" id="ARBA00023136"/>
    </source>
</evidence>
<dbReference type="Gene3D" id="2.60.40.1120">
    <property type="entry name" value="Carboxypeptidase-like, regulatory domain"/>
    <property type="match status" value="1"/>
</dbReference>
<proteinExistence type="predicted"/>
<evidence type="ECO:0000259" key="5">
    <source>
        <dbReference type="PROSITE" id="PS51123"/>
    </source>
</evidence>
<gene>
    <name evidence="6" type="ORF">ACFSRZ_08535</name>
</gene>
<dbReference type="SUPFAM" id="SSF82171">
    <property type="entry name" value="DPP6 N-terminal domain-like"/>
    <property type="match status" value="1"/>
</dbReference>
<dbReference type="InterPro" id="IPR050330">
    <property type="entry name" value="Bact_OuterMem_StrucFunc"/>
</dbReference>
<evidence type="ECO:0000313" key="7">
    <source>
        <dbReference type="Proteomes" id="UP001597508"/>
    </source>
</evidence>
<dbReference type="SUPFAM" id="SSF81901">
    <property type="entry name" value="HCP-like"/>
    <property type="match status" value="1"/>
</dbReference>
<dbReference type="Pfam" id="PF13620">
    <property type="entry name" value="CarboxypepD_reg"/>
    <property type="match status" value="1"/>
</dbReference>
<accession>A0ABW5LRJ7</accession>
<keyword evidence="3" id="KW-0998">Cell outer membrane</keyword>
<dbReference type="Pfam" id="PF07676">
    <property type="entry name" value="PD40"/>
    <property type="match status" value="2"/>
</dbReference>
<protein>
    <submittedName>
        <fullName evidence="6">OmpA family protein</fullName>
    </submittedName>
</protein>
<dbReference type="InterPro" id="IPR006665">
    <property type="entry name" value="OmpA-like"/>
</dbReference>
<dbReference type="InterPro" id="IPR011042">
    <property type="entry name" value="6-blade_b-propeller_TolB-like"/>
</dbReference>
<evidence type="ECO:0000256" key="1">
    <source>
        <dbReference type="ARBA" id="ARBA00004442"/>
    </source>
</evidence>
<feature type="domain" description="OmpA-like" evidence="5">
    <location>
        <begin position="519"/>
        <end position="639"/>
    </location>
</feature>
<dbReference type="InterPro" id="IPR006664">
    <property type="entry name" value="OMP_bac"/>
</dbReference>
<dbReference type="InterPro" id="IPR008969">
    <property type="entry name" value="CarboxyPept-like_regulatory"/>
</dbReference>
<comment type="subcellular location">
    <subcellularLocation>
        <location evidence="1">Cell outer membrane</location>
    </subcellularLocation>
</comment>
<sequence>MKNRYKLIVLFAFTFLGVCAYGQSKKIKKANKKYNQFEYIDAIDIYKQVAESGFTSDELLLRLSNGLFFNAKYEEAAKWYNQLYDLKKGKLEANELLRYAQSLRAVGKEKESKRVYNEFLKTSLEAQGNFNSVEDYLNIIEENSERYTINELAINSELMDFGAHASNDTLYFSSTRETRRSIGRVDTWTNQPFLDIYYSVADAESDTFSKPKLIKGDVNTKHHESTPVITKDGSTMYFTRSNSTNLYDEKDNPITHLKIYRATKNEKGEWSSITDLSINGEHFSNAHPVLSPKEDKLYFVSNRPGGMGETDIYSVDIFESGKLGKPQNLGPEVNTKGRESFPFISRNYELYFSSDGHFGLGGYDVFYLNLIGDQPQLVNVGKPINSEKDDYAFVINAVSKKGYFSSNRSGVDNLYSLLETKSIKDLLEMNISGIVKDKETGDVLSNSQITVRNQNNKIVKTLVADENGRFTTKVNRFQDHTVRAEKPEYLPEEVFVYRKQKEANVALELNKNVQKVEAGVDIANLLNVVIYFDFDKSEIREDAKVELEKIVAVLTKYPKINLDLKAHTDSKGKANYNQRLSERRAHASMQYLIDRGIDKNRLKAFGLGESQPINKCSNDTECSEEEHQKNRRTEFIIKE</sequence>
<dbReference type="Gene3D" id="2.120.10.30">
    <property type="entry name" value="TolB, C-terminal domain"/>
    <property type="match status" value="1"/>
</dbReference>
<dbReference type="CDD" id="cd07185">
    <property type="entry name" value="OmpA_C-like"/>
    <property type="match status" value="1"/>
</dbReference>
<dbReference type="InterPro" id="IPR011990">
    <property type="entry name" value="TPR-like_helical_dom_sf"/>
</dbReference>